<dbReference type="OrthoDB" id="6407006at2759"/>
<dbReference type="InterPro" id="IPR009003">
    <property type="entry name" value="Peptidase_S1_PA"/>
</dbReference>
<dbReference type="FunFam" id="2.40.10.10:FF:000181">
    <property type="entry name" value="Chymotrypsinogen A"/>
    <property type="match status" value="1"/>
</dbReference>
<dbReference type="SMART" id="SM00020">
    <property type="entry name" value="Tryp_SPc"/>
    <property type="match status" value="1"/>
</dbReference>
<dbReference type="PROSITE" id="PS50240">
    <property type="entry name" value="TRYPSIN_DOM"/>
    <property type="match status" value="1"/>
</dbReference>
<dbReference type="GeneID" id="108703882"/>
<evidence type="ECO:0000256" key="2">
    <source>
        <dbReference type="ARBA" id="ARBA00024195"/>
    </source>
</evidence>
<gene>
    <name evidence="6" type="primary">LOC108703882</name>
</gene>
<evidence type="ECO:0000313" key="5">
    <source>
        <dbReference type="Proteomes" id="UP000186698"/>
    </source>
</evidence>
<dbReference type="FunFam" id="2.40.10.10:FF:000002">
    <property type="entry name" value="Transmembrane protease serine"/>
    <property type="match status" value="1"/>
</dbReference>
<reference evidence="6" key="1">
    <citation type="submission" date="2025-08" db="UniProtKB">
        <authorList>
            <consortium name="RefSeq"/>
        </authorList>
    </citation>
    <scope>IDENTIFICATION</scope>
    <source>
        <strain evidence="6">J_2021</strain>
        <tissue evidence="6">Erythrocytes</tissue>
    </source>
</reference>
<evidence type="ECO:0000259" key="4">
    <source>
        <dbReference type="PROSITE" id="PS50240"/>
    </source>
</evidence>
<organism evidence="5 6">
    <name type="scientific">Xenopus laevis</name>
    <name type="common">African clawed frog</name>
    <dbReference type="NCBI Taxonomy" id="8355"/>
    <lineage>
        <taxon>Eukaryota</taxon>
        <taxon>Metazoa</taxon>
        <taxon>Chordata</taxon>
        <taxon>Craniata</taxon>
        <taxon>Vertebrata</taxon>
        <taxon>Euteleostomi</taxon>
        <taxon>Amphibia</taxon>
        <taxon>Batrachia</taxon>
        <taxon>Anura</taxon>
        <taxon>Pipoidea</taxon>
        <taxon>Pipidae</taxon>
        <taxon>Xenopodinae</taxon>
        <taxon>Xenopus</taxon>
        <taxon>Xenopus</taxon>
    </lineage>
</organism>
<keyword evidence="3" id="KW-0720">Serine protease</keyword>
<keyword evidence="3" id="KW-0378">Hydrolase</keyword>
<keyword evidence="3 6" id="KW-0645">Protease</keyword>
<dbReference type="SUPFAM" id="SSF50494">
    <property type="entry name" value="Trypsin-like serine proteases"/>
    <property type="match status" value="1"/>
</dbReference>
<dbReference type="GO" id="GO:0008236">
    <property type="term" value="F:serine-type peptidase activity"/>
    <property type="evidence" value="ECO:0000318"/>
    <property type="project" value="GO_Central"/>
</dbReference>
<evidence type="ECO:0000313" key="6">
    <source>
        <dbReference type="RefSeq" id="XP_041432269.1"/>
    </source>
</evidence>
<dbReference type="PRINTS" id="PR00722">
    <property type="entry name" value="CHYMOTRYPSIN"/>
</dbReference>
<name>A0A8J1LSK6_XENLA</name>
<dbReference type="Gene3D" id="2.40.10.10">
    <property type="entry name" value="Trypsin-like serine proteases"/>
    <property type="match status" value="1"/>
</dbReference>
<feature type="domain" description="Peptidase S1" evidence="4">
    <location>
        <begin position="18"/>
        <end position="311"/>
    </location>
</feature>
<comment type="similarity">
    <text evidence="2">Belongs to the peptidase S1 family. CLIP subfamily.</text>
</comment>
<dbReference type="Pfam" id="PF00089">
    <property type="entry name" value="Trypsin"/>
    <property type="match status" value="2"/>
</dbReference>
<dbReference type="PROSITE" id="PS00135">
    <property type="entry name" value="TRYPSIN_SER"/>
    <property type="match status" value="1"/>
</dbReference>
<accession>A0A8J1LSK6</accession>
<dbReference type="CDD" id="cd00190">
    <property type="entry name" value="Tryp_SPc"/>
    <property type="match status" value="1"/>
</dbReference>
<dbReference type="PANTHER" id="PTHR24253">
    <property type="entry name" value="TRANSMEMBRANE PROTEASE SERINE"/>
    <property type="match status" value="1"/>
</dbReference>
<dbReference type="InterPro" id="IPR001254">
    <property type="entry name" value="Trypsin_dom"/>
</dbReference>
<dbReference type="AlphaFoldDB" id="A0A8J1LSK6"/>
<sequence>MEDLYYEDCGKPWIKTRIVGGVNAVHGEWPWQVNLRRPGGDFICGGVLISSKWVVTAAHCVSVRIYDFLIVTLGDHDLDVADSEETSIAVKRIISYPSFDSTQKAHDISLLELEKEVPASRFIIPVCLPTASVMFPEDLCCWVTGWGQIGEGSEYLYALTLSNGPLDSSTFPRCSLFIIYIYIQYKCKCSKCQNVLTIHLPLTVNLPRPKILRKVHVKLISNEKCNGFRQIPDFHGFILETVEDDMICAGYAEGGKDACNGDSGGPLVCKKDDRWLLAGVVSKGSGCGKKNRNKVYTRLTSYVNWILENAPEAAKNVLGVEFQSPPMGQCVS</sequence>
<dbReference type="InterPro" id="IPR043504">
    <property type="entry name" value="Peptidase_S1_PA_chymotrypsin"/>
</dbReference>
<dbReference type="GO" id="GO:0006508">
    <property type="term" value="P:proteolysis"/>
    <property type="evidence" value="ECO:0007669"/>
    <property type="project" value="UniProtKB-KW"/>
</dbReference>
<protein>
    <submittedName>
        <fullName evidence="6">Serine protease 27</fullName>
    </submittedName>
</protein>
<keyword evidence="5" id="KW-1185">Reference proteome</keyword>
<dbReference type="Proteomes" id="UP000186698">
    <property type="component" value="Chromosome 9_10L"/>
</dbReference>
<dbReference type="RefSeq" id="XP_041432269.1">
    <property type="nucleotide sequence ID" value="XM_041576335.1"/>
</dbReference>
<keyword evidence="1" id="KW-1015">Disulfide bond</keyword>
<evidence type="ECO:0000256" key="3">
    <source>
        <dbReference type="RuleBase" id="RU363034"/>
    </source>
</evidence>
<evidence type="ECO:0000256" key="1">
    <source>
        <dbReference type="ARBA" id="ARBA00023157"/>
    </source>
</evidence>
<dbReference type="InterPro" id="IPR033116">
    <property type="entry name" value="TRYPSIN_SER"/>
</dbReference>
<dbReference type="PANTHER" id="PTHR24253:SF184">
    <property type="entry name" value="SERINE PROTEASE 27-LIKE"/>
    <property type="match status" value="1"/>
</dbReference>
<proteinExistence type="inferred from homology"/>
<dbReference type="PROSITE" id="PS00134">
    <property type="entry name" value="TRYPSIN_HIS"/>
    <property type="match status" value="1"/>
</dbReference>
<dbReference type="InterPro" id="IPR018114">
    <property type="entry name" value="TRYPSIN_HIS"/>
</dbReference>
<dbReference type="KEGG" id="xla:108703882"/>
<dbReference type="InterPro" id="IPR001314">
    <property type="entry name" value="Peptidase_S1A"/>
</dbReference>
<dbReference type="GO" id="GO:0004252">
    <property type="term" value="F:serine-type endopeptidase activity"/>
    <property type="evidence" value="ECO:0007669"/>
    <property type="project" value="InterPro"/>
</dbReference>